<feature type="compositionally biased region" description="Low complexity" evidence="5">
    <location>
        <begin position="450"/>
        <end position="461"/>
    </location>
</feature>
<organism evidence="8 9">
    <name type="scientific">Asparagus officinalis</name>
    <name type="common">Garden asparagus</name>
    <dbReference type="NCBI Taxonomy" id="4686"/>
    <lineage>
        <taxon>Eukaryota</taxon>
        <taxon>Viridiplantae</taxon>
        <taxon>Streptophyta</taxon>
        <taxon>Embryophyta</taxon>
        <taxon>Tracheophyta</taxon>
        <taxon>Spermatophyta</taxon>
        <taxon>Magnoliopsida</taxon>
        <taxon>Liliopsida</taxon>
        <taxon>Asparagales</taxon>
        <taxon>Asparagaceae</taxon>
        <taxon>Asparagoideae</taxon>
        <taxon>Asparagus</taxon>
    </lineage>
</organism>
<dbReference type="Pfam" id="PF21539">
    <property type="entry name" value="Med15_C"/>
    <property type="match status" value="1"/>
</dbReference>
<evidence type="ECO:0000313" key="9">
    <source>
        <dbReference type="Proteomes" id="UP000243459"/>
    </source>
</evidence>
<proteinExistence type="predicted"/>
<evidence type="ECO:0000256" key="2">
    <source>
        <dbReference type="ARBA" id="ARBA00023015"/>
    </source>
</evidence>
<name>A0A5P1EXS9_ASPOF</name>
<keyword evidence="9" id="KW-1185">Reference proteome</keyword>
<sequence>MKKHLGSSELQKAASLFEEKCYSTATCKADYMRKIAVKLLSMGETSESIFGAGFPSRNLSAEDQNHAAPGQLIMPDTTRQVLEMQHQHQFQQQQNSQNPLIYQHHGQQFLSNQSIPHPLQIQQQQSLLTPSSSQDNSQHDHLNSVQPSCLSSRVHQYQVLRARQQYMNQLGRQNNLIDIQYQQHVFGEQVLNFDAQNNILEQQYHQLSESKLSISNMQLNQQSVHMFQRSLRPEIESQPLQLTMQQRSNPSQSDIQVQHQASSSSLYSRAIEQQIEPFEVSSAVLVESQDNTTDEDMDKTQEELYQKIKSMKAKYIGQLAELHIKISRRVKEMCNEPPPSGRKSDHYKVLKSRKRSIEKLIKLLQSSKGNIPVDMKEKLPKYEEWIVNFLGSHRRRRRKIVPSQSQVQNDQNYRQMQQPMPQLPGQFNVGQGSGIKLSPDEQNHSPTLGTSQISSPQTSLSPSSILCDANFAHQKSPLASTLAQSPVVISAGIPASALLAECTSPEASQANVSEPLPDDLNSTERPIARLIRVVQSLSPEILRSGLNDIASVVRMNDSLACPTPGNNSRSVIGEDLASTTRCRSQVQRLISEGENSRMKMKRQTTSMPLDELPLSGIIKESCKKQKTEVNNFLQEEIRSINHGLINMELDIVENGDEFISATKVGKGTVIKCSFRPVSFSPDLKSLLSSVSSVQVTPLRLLLPPNYPDTLPIVLDELPAELNEETEDLSLTAKSRLNRYLCNITYPMTLTDMVNAWDVSVCVAIAEFAKKFGGGCISST</sequence>
<accession>A0A5P1EXS9</accession>
<evidence type="ECO:0000256" key="1">
    <source>
        <dbReference type="ARBA" id="ARBA00004123"/>
    </source>
</evidence>
<feature type="compositionally biased region" description="Low complexity" evidence="5">
    <location>
        <begin position="122"/>
        <end position="134"/>
    </location>
</feature>
<gene>
    <name evidence="8" type="ORF">A4U43_C04F2960</name>
</gene>
<dbReference type="GO" id="GO:0031490">
    <property type="term" value="F:chromatin DNA binding"/>
    <property type="evidence" value="ECO:0007669"/>
    <property type="project" value="InterPro"/>
</dbReference>
<reference evidence="9" key="1">
    <citation type="journal article" date="2017" name="Nat. Commun.">
        <title>The asparagus genome sheds light on the origin and evolution of a young Y chromosome.</title>
        <authorList>
            <person name="Harkess A."/>
            <person name="Zhou J."/>
            <person name="Xu C."/>
            <person name="Bowers J.E."/>
            <person name="Van der Hulst R."/>
            <person name="Ayyampalayam S."/>
            <person name="Mercati F."/>
            <person name="Riccardi P."/>
            <person name="McKain M.R."/>
            <person name="Kakrana A."/>
            <person name="Tang H."/>
            <person name="Ray J."/>
            <person name="Groenendijk J."/>
            <person name="Arikit S."/>
            <person name="Mathioni S.M."/>
            <person name="Nakano M."/>
            <person name="Shan H."/>
            <person name="Telgmann-Rauber A."/>
            <person name="Kanno A."/>
            <person name="Yue Z."/>
            <person name="Chen H."/>
            <person name="Li W."/>
            <person name="Chen Y."/>
            <person name="Xu X."/>
            <person name="Zhang Y."/>
            <person name="Luo S."/>
            <person name="Chen H."/>
            <person name="Gao J."/>
            <person name="Mao Z."/>
            <person name="Pires J.C."/>
            <person name="Luo M."/>
            <person name="Kudrna D."/>
            <person name="Wing R.A."/>
            <person name="Meyers B.C."/>
            <person name="Yi K."/>
            <person name="Kong H."/>
            <person name="Lavrijsen P."/>
            <person name="Sunseri F."/>
            <person name="Falavigna A."/>
            <person name="Ye Y."/>
            <person name="Leebens-Mack J.H."/>
            <person name="Chen G."/>
        </authorList>
    </citation>
    <scope>NUCLEOTIDE SEQUENCE [LARGE SCALE GENOMIC DNA]</scope>
    <source>
        <strain evidence="9">cv. DH0086</strain>
    </source>
</reference>
<keyword evidence="2" id="KW-0805">Transcription regulation</keyword>
<evidence type="ECO:0000313" key="8">
    <source>
        <dbReference type="EMBL" id="ONK70928.1"/>
    </source>
</evidence>
<dbReference type="OMA" id="YSTATCK"/>
<comment type="subcellular location">
    <subcellularLocation>
        <location evidence="1">Nucleus</location>
    </subcellularLocation>
</comment>
<evidence type="ECO:0000256" key="3">
    <source>
        <dbReference type="ARBA" id="ARBA00023163"/>
    </source>
</evidence>
<keyword evidence="3" id="KW-0804">Transcription</keyword>
<evidence type="ECO:0000259" key="6">
    <source>
        <dbReference type="Pfam" id="PF16987"/>
    </source>
</evidence>
<feature type="region of interest" description="Disordered" evidence="5">
    <location>
        <begin position="418"/>
        <end position="461"/>
    </location>
</feature>
<evidence type="ECO:0000256" key="4">
    <source>
        <dbReference type="ARBA" id="ARBA00023242"/>
    </source>
</evidence>
<dbReference type="PANTHER" id="PTHR33137:SF4">
    <property type="entry name" value="MEDIATOR OF RNA POLYMERASE II TRANSCRIPTION SUBUNIT 15A-RELATED"/>
    <property type="match status" value="1"/>
</dbReference>
<evidence type="ECO:0000259" key="7">
    <source>
        <dbReference type="Pfam" id="PF21539"/>
    </source>
</evidence>
<dbReference type="InterPro" id="IPR044661">
    <property type="entry name" value="MED15a/b/c-like"/>
</dbReference>
<dbReference type="InterPro" id="IPR036546">
    <property type="entry name" value="MED15_KIX"/>
</dbReference>
<keyword evidence="4" id="KW-0539">Nucleus</keyword>
<dbReference type="Gramene" id="ONK70928">
    <property type="protein sequence ID" value="ONK70928"/>
    <property type="gene ID" value="A4U43_C04F2960"/>
</dbReference>
<dbReference type="GO" id="GO:0005634">
    <property type="term" value="C:nucleus"/>
    <property type="evidence" value="ECO:0007669"/>
    <property type="project" value="UniProtKB-SubCell"/>
</dbReference>
<dbReference type="InterPro" id="IPR036529">
    <property type="entry name" value="KIX_dom_sf"/>
</dbReference>
<feature type="domain" description="ARC105/Med15 mediator subunit C-terminal" evidence="7">
    <location>
        <begin position="692"/>
        <end position="760"/>
    </location>
</feature>
<dbReference type="Proteomes" id="UP000243459">
    <property type="component" value="Chromosome 4"/>
</dbReference>
<evidence type="ECO:0000256" key="5">
    <source>
        <dbReference type="SAM" id="MobiDB-lite"/>
    </source>
</evidence>
<feature type="domain" description="Mediator complex subunit 15 KIX" evidence="6">
    <location>
        <begin position="6"/>
        <end position="46"/>
    </location>
</feature>
<dbReference type="Gene3D" id="1.10.246.20">
    <property type="entry name" value="Coactivator CBP, KIX domain"/>
    <property type="match status" value="1"/>
</dbReference>
<dbReference type="AlphaFoldDB" id="A0A5P1EXS9"/>
<protein>
    <submittedName>
        <fullName evidence="8">Uncharacterized protein</fullName>
    </submittedName>
</protein>
<dbReference type="Pfam" id="PF16987">
    <property type="entry name" value="KIX_2"/>
    <property type="match status" value="1"/>
</dbReference>
<dbReference type="EMBL" id="CM007384">
    <property type="protein sequence ID" value="ONK70928.1"/>
    <property type="molecule type" value="Genomic_DNA"/>
</dbReference>
<dbReference type="GO" id="GO:0003713">
    <property type="term" value="F:transcription coactivator activity"/>
    <property type="evidence" value="ECO:0007669"/>
    <property type="project" value="InterPro"/>
</dbReference>
<dbReference type="InterPro" id="IPR048386">
    <property type="entry name" value="Med15_C"/>
</dbReference>
<dbReference type="PANTHER" id="PTHR33137">
    <property type="entry name" value="MEDIATOR OF RNA POLYMERASE II TRANSCRIPTION SUBUNIT 15A-RELATED"/>
    <property type="match status" value="1"/>
</dbReference>
<feature type="region of interest" description="Disordered" evidence="5">
    <location>
        <begin position="122"/>
        <end position="149"/>
    </location>
</feature>